<dbReference type="EMBL" id="JAACJO010000002">
    <property type="protein sequence ID" value="KAF5361971.1"/>
    <property type="molecule type" value="Genomic_DNA"/>
</dbReference>
<evidence type="ECO:0000313" key="1">
    <source>
        <dbReference type="EMBL" id="KAF5361971.1"/>
    </source>
</evidence>
<reference evidence="1 2" key="1">
    <citation type="journal article" date="2020" name="ISME J.">
        <title>Uncovering the hidden diversity of litter-decomposition mechanisms in mushroom-forming fungi.</title>
        <authorList>
            <person name="Floudas D."/>
            <person name="Bentzer J."/>
            <person name="Ahren D."/>
            <person name="Johansson T."/>
            <person name="Persson P."/>
            <person name="Tunlid A."/>
        </authorList>
    </citation>
    <scope>NUCLEOTIDE SEQUENCE [LARGE SCALE GENOMIC DNA]</scope>
    <source>
        <strain evidence="1 2">CBS 146.42</strain>
    </source>
</reference>
<name>A0A8H5LLT7_9AGAR</name>
<proteinExistence type="predicted"/>
<dbReference type="Proteomes" id="UP000559027">
    <property type="component" value="Unassembled WGS sequence"/>
</dbReference>
<sequence>MAQATDLCEICKLESPFTLTYHVPSGPVPLVTQTGMLTRAEARYSIEEKLQRFRSEVKILSTEHNKLASVSILPPENFSRIFMMLRDASPLADFLKPKTPEVNWFNFLCGKSPPGSSWLVVTRVCRHWKEIALACSALWLQLDLTTARLTTMILERSRTASLMVNYSVECFQESMVLQIAVTMNHLGHIRFLEIICKDEDISLFQKMILEPLVSPDPLLEVLKLKSRLRDIVDELEDTSHLAVADYALKDSSRLRELELYSICVGWASSILRRANLTSLELCNINRPTMSQIIGTLGSYAPASHLEIKQNGDNVIVALDSLKNLELWDDLVSCESFLSRIHYPSRCRIEIACFDFDDGGETCRWFMLSLLADRFRDPPAATTPVIQGLSTSISGTRNNYQIYVYRKAIHELFLSVFQDFCALFNLTELKSLQLNCLKDILTANTIHDWCAALPKLETIIVSEGSCVSVCDAVAITGSDSPHNAIAIAHTDTSPDGPMQLGPSIGFGSLKNLVINRCELAYSRHPEEWDAVTCCLKGGTMRMYGTS</sequence>
<dbReference type="AlphaFoldDB" id="A0A8H5LLT7"/>
<dbReference type="OrthoDB" id="2884925at2759"/>
<gene>
    <name evidence="1" type="ORF">D9756_002349</name>
</gene>
<accession>A0A8H5LLT7</accession>
<organism evidence="1 2">
    <name type="scientific">Leucocoprinus leucothites</name>
    <dbReference type="NCBI Taxonomy" id="201217"/>
    <lineage>
        <taxon>Eukaryota</taxon>
        <taxon>Fungi</taxon>
        <taxon>Dikarya</taxon>
        <taxon>Basidiomycota</taxon>
        <taxon>Agaricomycotina</taxon>
        <taxon>Agaricomycetes</taxon>
        <taxon>Agaricomycetidae</taxon>
        <taxon>Agaricales</taxon>
        <taxon>Agaricineae</taxon>
        <taxon>Agaricaceae</taxon>
        <taxon>Leucocoprinus</taxon>
    </lineage>
</organism>
<comment type="caution">
    <text evidence="1">The sequence shown here is derived from an EMBL/GenBank/DDBJ whole genome shotgun (WGS) entry which is preliminary data.</text>
</comment>
<evidence type="ECO:0000313" key="2">
    <source>
        <dbReference type="Proteomes" id="UP000559027"/>
    </source>
</evidence>
<evidence type="ECO:0008006" key="3">
    <source>
        <dbReference type="Google" id="ProtNLM"/>
    </source>
</evidence>
<keyword evidence="2" id="KW-1185">Reference proteome</keyword>
<protein>
    <recommendedName>
        <fullName evidence="3">F-box domain-containing protein</fullName>
    </recommendedName>
</protein>